<dbReference type="InterPro" id="IPR006342">
    <property type="entry name" value="FkbM_mtfrase"/>
</dbReference>
<sequence length="214" mass="25421">MYYSQCQEDEYLNLKYFKNKQNGVYIELGALDGLLYSNTKFFEDSLNWKGILIEPHPNKFELLKQIRPNNFLFNDLVSCYTEPLKFKYFVDIHAAVSGVEDTLTHFHYTEFFHKEHNKFLPQNTIYIKPKTLTDIIKSTNITHIDFLSLDVEGHEYEVLQSWDFSIPIYLILIEILGVQPDREELCRQILLKNGYTFMEKFKHNEIYILGHLCS</sequence>
<dbReference type="EMBL" id="MN739261">
    <property type="protein sequence ID" value="QHS95991.1"/>
    <property type="molecule type" value="Genomic_DNA"/>
</dbReference>
<dbReference type="GO" id="GO:0031902">
    <property type="term" value="C:late endosome membrane"/>
    <property type="evidence" value="ECO:0007669"/>
    <property type="project" value="TreeGrafter"/>
</dbReference>
<dbReference type="NCBIfam" id="TIGR01444">
    <property type="entry name" value="fkbM_fam"/>
    <property type="match status" value="1"/>
</dbReference>
<dbReference type="GO" id="GO:0005886">
    <property type="term" value="C:plasma membrane"/>
    <property type="evidence" value="ECO:0007669"/>
    <property type="project" value="TreeGrafter"/>
</dbReference>
<dbReference type="GO" id="GO:0006888">
    <property type="term" value="P:endoplasmic reticulum to Golgi vesicle-mediated transport"/>
    <property type="evidence" value="ECO:0007669"/>
    <property type="project" value="TreeGrafter"/>
</dbReference>
<protein>
    <recommendedName>
        <fullName evidence="1">Methyltransferase FkbM domain-containing protein</fullName>
    </recommendedName>
</protein>
<feature type="domain" description="Methyltransferase FkbM" evidence="1">
    <location>
        <begin position="28"/>
        <end position="195"/>
    </location>
</feature>
<reference evidence="2" key="1">
    <citation type="journal article" date="2020" name="Nature">
        <title>Giant virus diversity and host interactions through global metagenomics.</title>
        <authorList>
            <person name="Schulz F."/>
            <person name="Roux S."/>
            <person name="Paez-Espino D."/>
            <person name="Jungbluth S."/>
            <person name="Walsh D.A."/>
            <person name="Denef V.J."/>
            <person name="McMahon K.D."/>
            <person name="Konstantinidis K.T."/>
            <person name="Eloe-Fadrosh E.A."/>
            <person name="Kyrpides N.C."/>
            <person name="Woyke T."/>
        </authorList>
    </citation>
    <scope>NUCLEOTIDE SEQUENCE</scope>
    <source>
        <strain evidence="2">GVMAG-M-3300019093-7</strain>
    </source>
</reference>
<dbReference type="AlphaFoldDB" id="A0A6C0BW45"/>
<dbReference type="PANTHER" id="PTHR34009:SF2">
    <property type="entry name" value="PROTEIN STAR"/>
    <property type="match status" value="1"/>
</dbReference>
<dbReference type="PANTHER" id="PTHR34009">
    <property type="entry name" value="PROTEIN STAR"/>
    <property type="match status" value="1"/>
</dbReference>
<dbReference type="Gene3D" id="3.40.50.150">
    <property type="entry name" value="Vaccinia Virus protein VP39"/>
    <property type="match status" value="1"/>
</dbReference>
<dbReference type="InterPro" id="IPR029063">
    <property type="entry name" value="SAM-dependent_MTases_sf"/>
</dbReference>
<dbReference type="GO" id="GO:0005794">
    <property type="term" value="C:Golgi apparatus"/>
    <property type="evidence" value="ECO:0007669"/>
    <property type="project" value="TreeGrafter"/>
</dbReference>
<proteinExistence type="predicted"/>
<dbReference type="SUPFAM" id="SSF53335">
    <property type="entry name" value="S-adenosyl-L-methionine-dependent methyltransferases"/>
    <property type="match status" value="1"/>
</dbReference>
<accession>A0A6C0BW45</accession>
<dbReference type="GO" id="GO:0005789">
    <property type="term" value="C:endoplasmic reticulum membrane"/>
    <property type="evidence" value="ECO:0007669"/>
    <property type="project" value="TreeGrafter"/>
</dbReference>
<evidence type="ECO:0000259" key="1">
    <source>
        <dbReference type="Pfam" id="PF05050"/>
    </source>
</evidence>
<evidence type="ECO:0000313" key="2">
    <source>
        <dbReference type="EMBL" id="QHS95991.1"/>
    </source>
</evidence>
<dbReference type="InterPro" id="IPR053202">
    <property type="entry name" value="EGF_Rcpt_Signaling_Reg"/>
</dbReference>
<name>A0A6C0BW45_9ZZZZ</name>
<dbReference type="GO" id="GO:0016197">
    <property type="term" value="P:endosomal transport"/>
    <property type="evidence" value="ECO:0007669"/>
    <property type="project" value="TreeGrafter"/>
</dbReference>
<organism evidence="2">
    <name type="scientific">viral metagenome</name>
    <dbReference type="NCBI Taxonomy" id="1070528"/>
    <lineage>
        <taxon>unclassified sequences</taxon>
        <taxon>metagenomes</taxon>
        <taxon>organismal metagenomes</taxon>
    </lineage>
</organism>
<dbReference type="Pfam" id="PF05050">
    <property type="entry name" value="Methyltransf_21"/>
    <property type="match status" value="1"/>
</dbReference>